<proteinExistence type="predicted"/>
<reference evidence="2 3" key="1">
    <citation type="submission" date="2019-07" db="EMBL/GenBank/DDBJ databases">
        <title>Genomics analysis of Aphanomyces spp. identifies a new class of oomycete effector associated with host adaptation.</title>
        <authorList>
            <person name="Gaulin E."/>
        </authorList>
    </citation>
    <scope>NUCLEOTIDE SEQUENCE [LARGE SCALE GENOMIC DNA]</scope>
    <source>
        <strain evidence="2 3">ATCC 201684</strain>
    </source>
</reference>
<keyword evidence="1" id="KW-0175">Coiled coil</keyword>
<dbReference type="VEuPathDB" id="FungiDB:AeMF1_011601"/>
<keyword evidence="3" id="KW-1185">Reference proteome</keyword>
<dbReference type="AlphaFoldDB" id="A0A6G0WUM6"/>
<feature type="coiled-coil region" evidence="1">
    <location>
        <begin position="26"/>
        <end position="60"/>
    </location>
</feature>
<dbReference type="Proteomes" id="UP000481153">
    <property type="component" value="Unassembled WGS sequence"/>
</dbReference>
<accession>A0A6G0WUM6</accession>
<name>A0A6G0WUM6_9STRA</name>
<evidence type="ECO:0000256" key="1">
    <source>
        <dbReference type="SAM" id="Coils"/>
    </source>
</evidence>
<evidence type="ECO:0000313" key="2">
    <source>
        <dbReference type="EMBL" id="KAF0731238.1"/>
    </source>
</evidence>
<comment type="caution">
    <text evidence="2">The sequence shown here is derived from an EMBL/GenBank/DDBJ whole genome shotgun (WGS) entry which is preliminary data.</text>
</comment>
<evidence type="ECO:0008006" key="4">
    <source>
        <dbReference type="Google" id="ProtNLM"/>
    </source>
</evidence>
<organism evidence="2 3">
    <name type="scientific">Aphanomyces euteiches</name>
    <dbReference type="NCBI Taxonomy" id="100861"/>
    <lineage>
        <taxon>Eukaryota</taxon>
        <taxon>Sar</taxon>
        <taxon>Stramenopiles</taxon>
        <taxon>Oomycota</taxon>
        <taxon>Saprolegniomycetes</taxon>
        <taxon>Saprolegniales</taxon>
        <taxon>Verrucalvaceae</taxon>
        <taxon>Aphanomyces</taxon>
    </lineage>
</organism>
<sequence length="385" mass="44688">MDLPPLHVDRALRRKMQSRRKQKRYRNRLIADNEQLKAQARDLERELERLQVSVKQQSQVQSMLLSWQDVAKALVEYRNASLETNAALKKQSQVYRDFIARMGIWAEEVFGLPTAPRTDLHTWRRVRLSADPMIRQAGIDWITRHLYHNTDIMMERYGLHAQSSICFDDIDVDVTESDGYQCIYRFQTDIPRRMQDVAAALRGNSWRFLMVGALSDIDPEIVSAGKSVFRHTLPSRDENVNLVSREFNAEEDNRVVFVGEQIEDDQALPHRDKRQRRRLLWIVLDSIPSSSQPEVTQSPINVEDVPEGSSGGSRTRLRLLFMNCHSFTSAGYLSLDDEAKLWGCDVTSLPSDEAKAKRFTTFARRLFEEYNQIGRRRFLDALNQT</sequence>
<protein>
    <recommendedName>
        <fullName evidence="4">BZIP domain-containing protein</fullName>
    </recommendedName>
</protein>
<dbReference type="EMBL" id="VJMJ01000146">
    <property type="protein sequence ID" value="KAF0731238.1"/>
    <property type="molecule type" value="Genomic_DNA"/>
</dbReference>
<evidence type="ECO:0000313" key="3">
    <source>
        <dbReference type="Proteomes" id="UP000481153"/>
    </source>
</evidence>
<gene>
    <name evidence="2" type="ORF">Ae201684_011498</name>
</gene>